<dbReference type="STRING" id="1727163.AO498_00480"/>
<dbReference type="OrthoDB" id="6385145at2"/>
<accession>A0A142EI91</accession>
<keyword evidence="1" id="KW-0472">Membrane</keyword>
<name>A0A142EI91_9BACT</name>
<organism evidence="2 3">
    <name type="scientific">Algoriphagus sanaruensis</name>
    <dbReference type="NCBI Taxonomy" id="1727163"/>
    <lineage>
        <taxon>Bacteria</taxon>
        <taxon>Pseudomonadati</taxon>
        <taxon>Bacteroidota</taxon>
        <taxon>Cytophagia</taxon>
        <taxon>Cytophagales</taxon>
        <taxon>Cyclobacteriaceae</taxon>
        <taxon>Algoriphagus</taxon>
    </lineage>
</organism>
<sequence length="187" mass="20642">MTQMNRRDALKSVVLMMGGTMIGATAILTGCAPEQQIKDLNFTPEDLAFLDEIGETIIPTTDTPGAKATKIGEFMQMMVKDCYDAEQQTAFIEGLNTLRKDFKAEKGGDFMEASGEDRLAFLNSMQEKFKASGEARQPIVINMLRDLTVLGYFTSEIGASQALRYVEVPGRFDPCIDYAKGDKAWAI</sequence>
<keyword evidence="1" id="KW-1133">Transmembrane helix</keyword>
<keyword evidence="3" id="KW-1185">Reference proteome</keyword>
<dbReference type="Proteomes" id="UP000073816">
    <property type="component" value="Chromosome"/>
</dbReference>
<dbReference type="AlphaFoldDB" id="A0A142EI91"/>
<dbReference type="KEGG" id="alm:AO498_00480"/>
<dbReference type="PATRIC" id="fig|1727163.4.peg.98"/>
<dbReference type="InterPro" id="IPR027056">
    <property type="entry name" value="Gluconate_2DH_su3"/>
</dbReference>
<reference evidence="2 3" key="2">
    <citation type="journal article" date="2016" name="Genome Announc.">
        <title>Complete Genome Sequence of Algoriphagus sp. Strain M8-2, Isolated from a Brackish Lake.</title>
        <authorList>
            <person name="Muraguchi Y."/>
            <person name="Kushimoto K."/>
            <person name="Ohtsubo Y."/>
            <person name="Suzuki T."/>
            <person name="Dohra H."/>
            <person name="Kimbara K."/>
            <person name="Shintani M."/>
        </authorList>
    </citation>
    <scope>NUCLEOTIDE SEQUENCE [LARGE SCALE GENOMIC DNA]</scope>
    <source>
        <strain evidence="2 3">M8-2</strain>
    </source>
</reference>
<evidence type="ECO:0000313" key="2">
    <source>
        <dbReference type="EMBL" id="AMQ54846.1"/>
    </source>
</evidence>
<reference evidence="3" key="1">
    <citation type="submission" date="2015-09" db="EMBL/GenBank/DDBJ databases">
        <title>Complete sequence of Algoriphagus sp. M8-2.</title>
        <authorList>
            <person name="Shintani M."/>
        </authorList>
    </citation>
    <scope>NUCLEOTIDE SEQUENCE [LARGE SCALE GENOMIC DNA]</scope>
    <source>
        <strain evidence="3">M8-2</strain>
    </source>
</reference>
<feature type="transmembrane region" description="Helical" evidence="1">
    <location>
        <begin position="12"/>
        <end position="30"/>
    </location>
</feature>
<dbReference type="Pfam" id="PF13618">
    <property type="entry name" value="Gluconate_2-dh3"/>
    <property type="match status" value="1"/>
</dbReference>
<dbReference type="EMBL" id="CP012836">
    <property type="protein sequence ID" value="AMQ54846.1"/>
    <property type="molecule type" value="Genomic_DNA"/>
</dbReference>
<gene>
    <name evidence="2" type="ORF">AO498_00480</name>
</gene>
<protein>
    <submittedName>
        <fullName evidence="2">Twin-arginine translocation pathway signalprotein</fullName>
    </submittedName>
</protein>
<evidence type="ECO:0000313" key="3">
    <source>
        <dbReference type="Proteomes" id="UP000073816"/>
    </source>
</evidence>
<proteinExistence type="predicted"/>
<keyword evidence="1" id="KW-0812">Transmembrane</keyword>
<dbReference type="PROSITE" id="PS51257">
    <property type="entry name" value="PROKAR_LIPOPROTEIN"/>
    <property type="match status" value="1"/>
</dbReference>
<evidence type="ECO:0000256" key="1">
    <source>
        <dbReference type="SAM" id="Phobius"/>
    </source>
</evidence>